<feature type="compositionally biased region" description="Polar residues" evidence="1">
    <location>
        <begin position="140"/>
        <end position="150"/>
    </location>
</feature>
<feature type="non-terminal residue" evidence="2">
    <location>
        <position position="1"/>
    </location>
</feature>
<sequence length="150" mass="17025">GSLETKEFILDEVARGLGLSRNYFCLLAALMGNYLLTETHLRDFYATLIPGYEKQTTSQEEVIRAVVKFIVSRCDVNNLLTIGAHVFGSVSDPRVAKFKESVQYFLNGTKDGFLRYKPFSSGRRDAGPRHAAQHHQQHQSYSRNDNQEPQ</sequence>
<dbReference type="AlphaFoldDB" id="A0AAV2QDK4"/>
<name>A0AAV2QDK4_MEGNR</name>
<proteinExistence type="predicted"/>
<evidence type="ECO:0000256" key="1">
    <source>
        <dbReference type="SAM" id="MobiDB-lite"/>
    </source>
</evidence>
<dbReference type="PANTHER" id="PTHR15976:SF16">
    <property type="entry name" value="ASTEROID DOMAIN-CONTAINING PROTEIN"/>
    <property type="match status" value="1"/>
</dbReference>
<reference evidence="2 3" key="1">
    <citation type="submission" date="2024-05" db="EMBL/GenBank/DDBJ databases">
        <authorList>
            <person name="Wallberg A."/>
        </authorList>
    </citation>
    <scope>NUCLEOTIDE SEQUENCE [LARGE SCALE GENOMIC DNA]</scope>
</reference>
<dbReference type="EMBL" id="CAXKWB010005258">
    <property type="protein sequence ID" value="CAL4077543.1"/>
    <property type="molecule type" value="Genomic_DNA"/>
</dbReference>
<dbReference type="PANTHER" id="PTHR15976">
    <property type="entry name" value="CONSTITUTIVE COACTIVATOR OF PEROXISOME PROLIFERATOR-ACTIVATED RECEPTOR GAMMA"/>
    <property type="match status" value="1"/>
</dbReference>
<accession>A0AAV2QDK4</accession>
<feature type="non-terminal residue" evidence="2">
    <location>
        <position position="150"/>
    </location>
</feature>
<dbReference type="Proteomes" id="UP001497623">
    <property type="component" value="Unassembled WGS sequence"/>
</dbReference>
<keyword evidence="3" id="KW-1185">Reference proteome</keyword>
<comment type="caution">
    <text evidence="2">The sequence shown here is derived from an EMBL/GenBank/DDBJ whole genome shotgun (WGS) entry which is preliminary data.</text>
</comment>
<feature type="region of interest" description="Disordered" evidence="1">
    <location>
        <begin position="121"/>
        <end position="150"/>
    </location>
</feature>
<gene>
    <name evidence="2" type="ORF">MNOR_LOCUS10436</name>
</gene>
<organism evidence="2 3">
    <name type="scientific">Meganyctiphanes norvegica</name>
    <name type="common">Northern krill</name>
    <name type="synonym">Thysanopoda norvegica</name>
    <dbReference type="NCBI Taxonomy" id="48144"/>
    <lineage>
        <taxon>Eukaryota</taxon>
        <taxon>Metazoa</taxon>
        <taxon>Ecdysozoa</taxon>
        <taxon>Arthropoda</taxon>
        <taxon>Crustacea</taxon>
        <taxon>Multicrustacea</taxon>
        <taxon>Malacostraca</taxon>
        <taxon>Eumalacostraca</taxon>
        <taxon>Eucarida</taxon>
        <taxon>Euphausiacea</taxon>
        <taxon>Euphausiidae</taxon>
        <taxon>Meganyctiphanes</taxon>
    </lineage>
</organism>
<evidence type="ECO:0000313" key="3">
    <source>
        <dbReference type="Proteomes" id="UP001497623"/>
    </source>
</evidence>
<protein>
    <submittedName>
        <fullName evidence="2">Uncharacterized protein</fullName>
    </submittedName>
</protein>
<dbReference type="InterPro" id="IPR026784">
    <property type="entry name" value="Coact_PPARg"/>
</dbReference>
<dbReference type="GO" id="GO:0005634">
    <property type="term" value="C:nucleus"/>
    <property type="evidence" value="ECO:0007669"/>
    <property type="project" value="TreeGrafter"/>
</dbReference>
<evidence type="ECO:0000313" key="2">
    <source>
        <dbReference type="EMBL" id="CAL4077543.1"/>
    </source>
</evidence>